<dbReference type="OrthoDB" id="654134at2759"/>
<organism evidence="2 3">
    <name type="scientific">Gossypium harknessii</name>
    <dbReference type="NCBI Taxonomy" id="34285"/>
    <lineage>
        <taxon>Eukaryota</taxon>
        <taxon>Viridiplantae</taxon>
        <taxon>Streptophyta</taxon>
        <taxon>Embryophyta</taxon>
        <taxon>Tracheophyta</taxon>
        <taxon>Spermatophyta</taxon>
        <taxon>Magnoliopsida</taxon>
        <taxon>eudicotyledons</taxon>
        <taxon>Gunneridae</taxon>
        <taxon>Pentapetalae</taxon>
        <taxon>rosids</taxon>
        <taxon>malvids</taxon>
        <taxon>Malvales</taxon>
        <taxon>Malvaceae</taxon>
        <taxon>Malvoideae</taxon>
        <taxon>Gossypium</taxon>
    </lineage>
</organism>
<feature type="domain" description="BURP" evidence="1">
    <location>
        <begin position="1"/>
        <end position="51"/>
    </location>
</feature>
<accession>A0A7J9GCL6</accession>
<protein>
    <recommendedName>
        <fullName evidence="1">BURP domain-containing protein</fullName>
    </recommendedName>
</protein>
<dbReference type="InterPro" id="IPR004873">
    <property type="entry name" value="BURP_dom"/>
</dbReference>
<dbReference type="EMBL" id="JABFAD010000004">
    <property type="protein sequence ID" value="MBA0795221.1"/>
    <property type="molecule type" value="Genomic_DNA"/>
</dbReference>
<dbReference type="Proteomes" id="UP000593560">
    <property type="component" value="Unassembled WGS sequence"/>
</dbReference>
<sequence length="51" mass="5968">MGQMVMLWRSVTKIHRVGTQSIWHFIVSKFKPGTVPICHFLVRDSLLWVSN</sequence>
<comment type="caution">
    <text evidence="2">The sequence shown here is derived from an EMBL/GenBank/DDBJ whole genome shotgun (WGS) entry which is preliminary data.</text>
</comment>
<gene>
    <name evidence="2" type="ORF">Gohar_006115</name>
</gene>
<dbReference type="Pfam" id="PF03181">
    <property type="entry name" value="BURP"/>
    <property type="match status" value="1"/>
</dbReference>
<keyword evidence="3" id="KW-1185">Reference proteome</keyword>
<dbReference type="AlphaFoldDB" id="A0A7J9GCL6"/>
<reference evidence="2 3" key="1">
    <citation type="journal article" date="2019" name="Genome Biol. Evol.">
        <title>Insights into the evolution of the New World diploid cottons (Gossypium, subgenus Houzingenia) based on genome sequencing.</title>
        <authorList>
            <person name="Grover C.E."/>
            <person name="Arick M.A. 2nd"/>
            <person name="Thrash A."/>
            <person name="Conover J.L."/>
            <person name="Sanders W.S."/>
            <person name="Peterson D.G."/>
            <person name="Frelichowski J.E."/>
            <person name="Scheffler J.A."/>
            <person name="Scheffler B.E."/>
            <person name="Wendel J.F."/>
        </authorList>
    </citation>
    <scope>NUCLEOTIDE SEQUENCE [LARGE SCALE GENOMIC DNA]</scope>
    <source>
        <strain evidence="2">0</strain>
        <tissue evidence="2">Leaf</tissue>
    </source>
</reference>
<name>A0A7J9GCL6_9ROSI</name>
<proteinExistence type="predicted"/>
<dbReference type="PROSITE" id="PS51277">
    <property type="entry name" value="BURP"/>
    <property type="match status" value="1"/>
</dbReference>
<evidence type="ECO:0000259" key="1">
    <source>
        <dbReference type="PROSITE" id="PS51277"/>
    </source>
</evidence>
<evidence type="ECO:0000313" key="3">
    <source>
        <dbReference type="Proteomes" id="UP000593560"/>
    </source>
</evidence>
<evidence type="ECO:0000313" key="2">
    <source>
        <dbReference type="EMBL" id="MBA0795221.1"/>
    </source>
</evidence>